<dbReference type="EMBL" id="DS565998">
    <property type="status" value="NOT_ANNOTATED_CDS"/>
    <property type="molecule type" value="Genomic_DNA"/>
</dbReference>
<dbReference type="STRING" id="164328.H3GBV7"/>
<dbReference type="InParanoid" id="H3GBV7"/>
<dbReference type="VEuPathDB" id="FungiDB:KRP23_8592"/>
<evidence type="ECO:0000313" key="7">
    <source>
        <dbReference type="Proteomes" id="UP000005238"/>
    </source>
</evidence>
<dbReference type="InterPro" id="IPR002893">
    <property type="entry name" value="Znf_MYND"/>
</dbReference>
<evidence type="ECO:0000256" key="4">
    <source>
        <dbReference type="PROSITE-ProRule" id="PRU00134"/>
    </source>
</evidence>
<keyword evidence="7" id="KW-1185">Reference proteome</keyword>
<dbReference type="SUPFAM" id="SSF144232">
    <property type="entry name" value="HIT/MYND zinc finger-like"/>
    <property type="match status" value="1"/>
</dbReference>
<dbReference type="Pfam" id="PF01753">
    <property type="entry name" value="zf-MYND"/>
    <property type="match status" value="1"/>
</dbReference>
<keyword evidence="1" id="KW-0479">Metal-binding</keyword>
<keyword evidence="2 4" id="KW-0863">Zinc-finger</keyword>
<dbReference type="Proteomes" id="UP000005238">
    <property type="component" value="Unassembled WGS sequence"/>
</dbReference>
<reference evidence="7" key="1">
    <citation type="journal article" date="2006" name="Science">
        <title>Phytophthora genome sequences uncover evolutionary origins and mechanisms of pathogenesis.</title>
        <authorList>
            <person name="Tyler B.M."/>
            <person name="Tripathy S."/>
            <person name="Zhang X."/>
            <person name="Dehal P."/>
            <person name="Jiang R.H."/>
            <person name="Aerts A."/>
            <person name="Arredondo F.D."/>
            <person name="Baxter L."/>
            <person name="Bensasson D."/>
            <person name="Beynon J.L."/>
            <person name="Chapman J."/>
            <person name="Damasceno C.M."/>
            <person name="Dorrance A.E."/>
            <person name="Dou D."/>
            <person name="Dickerman A.W."/>
            <person name="Dubchak I.L."/>
            <person name="Garbelotto M."/>
            <person name="Gijzen M."/>
            <person name="Gordon S.G."/>
            <person name="Govers F."/>
            <person name="Grunwald N.J."/>
            <person name="Huang W."/>
            <person name="Ivors K.L."/>
            <person name="Jones R.W."/>
            <person name="Kamoun S."/>
            <person name="Krampis K."/>
            <person name="Lamour K.H."/>
            <person name="Lee M.K."/>
            <person name="McDonald W.H."/>
            <person name="Medina M."/>
            <person name="Meijer H.J."/>
            <person name="Nordberg E.K."/>
            <person name="Maclean D.J."/>
            <person name="Ospina-Giraldo M.D."/>
            <person name="Morris P.F."/>
            <person name="Phuntumart V."/>
            <person name="Putnam N.H."/>
            <person name="Rash S."/>
            <person name="Rose J.K."/>
            <person name="Sakihama Y."/>
            <person name="Salamov A.A."/>
            <person name="Savidor A."/>
            <person name="Scheuring C.F."/>
            <person name="Smith B.M."/>
            <person name="Sobral B.W."/>
            <person name="Terry A."/>
            <person name="Torto-Alalibo T.A."/>
            <person name="Win J."/>
            <person name="Xu Z."/>
            <person name="Zhang H."/>
            <person name="Grigoriev I.V."/>
            <person name="Rokhsar D.S."/>
            <person name="Boore J.L."/>
        </authorList>
    </citation>
    <scope>NUCLEOTIDE SEQUENCE [LARGE SCALE GENOMIC DNA]</scope>
    <source>
        <strain evidence="7">Pr102</strain>
    </source>
</reference>
<dbReference type="GO" id="GO:0008270">
    <property type="term" value="F:zinc ion binding"/>
    <property type="evidence" value="ECO:0007669"/>
    <property type="project" value="UniProtKB-KW"/>
</dbReference>
<reference evidence="6" key="2">
    <citation type="submission" date="2015-06" db="UniProtKB">
        <authorList>
            <consortium name="EnsemblProtists"/>
        </authorList>
    </citation>
    <scope>IDENTIFICATION</scope>
    <source>
        <strain evidence="6">Pr102</strain>
    </source>
</reference>
<dbReference type="PROSITE" id="PS50865">
    <property type="entry name" value="ZF_MYND_2"/>
    <property type="match status" value="1"/>
</dbReference>
<evidence type="ECO:0000256" key="1">
    <source>
        <dbReference type="ARBA" id="ARBA00022723"/>
    </source>
</evidence>
<evidence type="ECO:0000259" key="5">
    <source>
        <dbReference type="PROSITE" id="PS50865"/>
    </source>
</evidence>
<accession>H3GBV7</accession>
<organism evidence="6 7">
    <name type="scientific">Phytophthora ramorum</name>
    <name type="common">Sudden oak death agent</name>
    <dbReference type="NCBI Taxonomy" id="164328"/>
    <lineage>
        <taxon>Eukaryota</taxon>
        <taxon>Sar</taxon>
        <taxon>Stramenopiles</taxon>
        <taxon>Oomycota</taxon>
        <taxon>Peronosporomycetes</taxon>
        <taxon>Peronosporales</taxon>
        <taxon>Peronosporaceae</taxon>
        <taxon>Phytophthora</taxon>
    </lineage>
</organism>
<dbReference type="OMA" id="KVDQCSR"/>
<dbReference type="AlphaFoldDB" id="H3GBV7"/>
<sequence length="281" mass="31078">MTGAVDIGAPVAPGSEESPAAYLTRFWRANASAFMRWFLALPHAGQVSLLRNASPDIPVAYDPKDPRPQATQLLTPELTLNALLEENGKVLLRLMNARATKGDQCSRHDLLYLVSLRANGTMPTFSGETFKHVSLAFIDLADPEHNVQSLLRSASPEVIEEKKNLINQGKLMEADVWLTLQMRQQVILTLLTNVAYTFETMFLEQVMVGEVSAAEVGCRYCGSSTRDGERAEGTSSLLRCACEAAFYCCKEHQVEDWVNHKTSCKTIREEKKKAAAEQAAE</sequence>
<proteinExistence type="predicted"/>
<evidence type="ECO:0000256" key="2">
    <source>
        <dbReference type="ARBA" id="ARBA00022771"/>
    </source>
</evidence>
<dbReference type="VEuPathDB" id="FungiDB:KRP22_9786"/>
<evidence type="ECO:0000256" key="3">
    <source>
        <dbReference type="ARBA" id="ARBA00022833"/>
    </source>
</evidence>
<dbReference type="Gene3D" id="6.10.140.2220">
    <property type="match status" value="1"/>
</dbReference>
<protein>
    <recommendedName>
        <fullName evidence="5">MYND-type domain-containing protein</fullName>
    </recommendedName>
</protein>
<evidence type="ECO:0000313" key="6">
    <source>
        <dbReference type="EnsemblProtists" id="Phyra72825"/>
    </source>
</evidence>
<dbReference type="HOGENOM" id="CLU_1017306_0_0_1"/>
<dbReference type="EnsemblProtists" id="Phyra72825">
    <property type="protein sequence ID" value="Phyra72825"/>
    <property type="gene ID" value="Phyra72825"/>
</dbReference>
<name>H3GBV7_PHYRM</name>
<dbReference type="eggNOG" id="ENOG502RYI0">
    <property type="taxonomic scope" value="Eukaryota"/>
</dbReference>
<feature type="domain" description="MYND-type" evidence="5">
    <location>
        <begin position="218"/>
        <end position="264"/>
    </location>
</feature>
<keyword evidence="3" id="KW-0862">Zinc</keyword>